<evidence type="ECO:0000313" key="1">
    <source>
        <dbReference type="EMBL" id="KAF1843420.1"/>
    </source>
</evidence>
<organism evidence="1 2">
    <name type="scientific">Cucurbitaria berberidis CBS 394.84</name>
    <dbReference type="NCBI Taxonomy" id="1168544"/>
    <lineage>
        <taxon>Eukaryota</taxon>
        <taxon>Fungi</taxon>
        <taxon>Dikarya</taxon>
        <taxon>Ascomycota</taxon>
        <taxon>Pezizomycotina</taxon>
        <taxon>Dothideomycetes</taxon>
        <taxon>Pleosporomycetidae</taxon>
        <taxon>Pleosporales</taxon>
        <taxon>Pleosporineae</taxon>
        <taxon>Cucurbitariaceae</taxon>
        <taxon>Cucurbitaria</taxon>
    </lineage>
</organism>
<comment type="caution">
    <text evidence="1">The sequence shown here is derived from an EMBL/GenBank/DDBJ whole genome shotgun (WGS) entry which is preliminary data.</text>
</comment>
<dbReference type="PANTHER" id="PTHR42085">
    <property type="entry name" value="F-BOX DOMAIN-CONTAINING PROTEIN"/>
    <property type="match status" value="1"/>
</dbReference>
<dbReference type="InterPro" id="IPR038883">
    <property type="entry name" value="AN11006-like"/>
</dbReference>
<reference evidence="1" key="1">
    <citation type="submission" date="2020-01" db="EMBL/GenBank/DDBJ databases">
        <authorList>
            <consortium name="DOE Joint Genome Institute"/>
            <person name="Haridas S."/>
            <person name="Albert R."/>
            <person name="Binder M."/>
            <person name="Bloem J."/>
            <person name="Labutti K."/>
            <person name="Salamov A."/>
            <person name="Andreopoulos B."/>
            <person name="Baker S.E."/>
            <person name="Barry K."/>
            <person name="Bills G."/>
            <person name="Bluhm B.H."/>
            <person name="Cannon C."/>
            <person name="Castanera R."/>
            <person name="Culley D.E."/>
            <person name="Daum C."/>
            <person name="Ezra D."/>
            <person name="Gonzalez J.B."/>
            <person name="Henrissat B."/>
            <person name="Kuo A."/>
            <person name="Liang C."/>
            <person name="Lipzen A."/>
            <person name="Lutzoni F."/>
            <person name="Magnuson J."/>
            <person name="Mondo S."/>
            <person name="Nolan M."/>
            <person name="Ohm R."/>
            <person name="Pangilinan J."/>
            <person name="Park H.-J."/>
            <person name="Ramirez L."/>
            <person name="Alfaro M."/>
            <person name="Sun H."/>
            <person name="Tritt A."/>
            <person name="Yoshinaga Y."/>
            <person name="Zwiers L.-H."/>
            <person name="Turgeon B.G."/>
            <person name="Goodwin S.B."/>
            <person name="Spatafora J.W."/>
            <person name="Crous P.W."/>
            <person name="Grigoriev I.V."/>
        </authorList>
    </citation>
    <scope>NUCLEOTIDE SEQUENCE</scope>
    <source>
        <strain evidence="1">CBS 394.84</strain>
    </source>
</reference>
<evidence type="ECO:0000313" key="2">
    <source>
        <dbReference type="Proteomes" id="UP000800039"/>
    </source>
</evidence>
<keyword evidence="2" id="KW-1185">Reference proteome</keyword>
<dbReference type="EMBL" id="ML976617">
    <property type="protein sequence ID" value="KAF1843420.1"/>
    <property type="molecule type" value="Genomic_DNA"/>
</dbReference>
<sequence>MRKQDTANRASLPDEPFRLLDLPAEIRLYIYQFVLPHNLTIFFKARGKNEQGSRQWSARGSSSSGDPTPYIIGCQFVLHYYNPRKHLSCRPSGQGRWVRVDNSEECRKHPCVETQVFLLNKFTSNETRAVLYGSNTYRFTVDSEAHFPLSLRSPDIFGPFGDNIRLPLLRNLRSIHIDVTLTCSFSETEDGIYTTAYSHWVGKRQRSRLENFVELLKEYADDENRKSLLQELKVEMKAGMRNNILLMFCLESLISLRGIRNVEIIGLPKWYAKSLQLCIQGKGGDVQEVDWPLVQVKRRRRCRVSGITSTKKEWVTTRKWYQPTLNWKEYAERNGIPTPEDVDNLWVVDK</sequence>
<gene>
    <name evidence="1" type="ORF">K460DRAFT_378575</name>
</gene>
<accession>A0A9P4GD69</accession>
<dbReference type="PANTHER" id="PTHR42085:SF2">
    <property type="entry name" value="F-BOX DOMAIN-CONTAINING PROTEIN"/>
    <property type="match status" value="1"/>
</dbReference>
<dbReference type="RefSeq" id="XP_040785983.1">
    <property type="nucleotide sequence ID" value="XM_040935089.1"/>
</dbReference>
<dbReference type="OrthoDB" id="5413827at2759"/>
<protein>
    <submittedName>
        <fullName evidence="1">Uncharacterized protein</fullName>
    </submittedName>
</protein>
<dbReference type="GeneID" id="63852340"/>
<dbReference type="Proteomes" id="UP000800039">
    <property type="component" value="Unassembled WGS sequence"/>
</dbReference>
<proteinExistence type="predicted"/>
<name>A0A9P4GD69_9PLEO</name>
<dbReference type="AlphaFoldDB" id="A0A9P4GD69"/>